<feature type="non-terminal residue" evidence="2">
    <location>
        <position position="1"/>
    </location>
</feature>
<accession>T1CZM8</accession>
<dbReference type="AlphaFoldDB" id="T1CZM8"/>
<protein>
    <submittedName>
        <fullName evidence="2">Uncharacterized protein</fullName>
    </submittedName>
</protein>
<name>T1CZM8_9ZZZZ</name>
<keyword evidence="1" id="KW-0812">Transmembrane</keyword>
<feature type="transmembrane region" description="Helical" evidence="1">
    <location>
        <begin position="20"/>
        <end position="40"/>
    </location>
</feature>
<comment type="caution">
    <text evidence="2">The sequence shown here is derived from an EMBL/GenBank/DDBJ whole genome shotgun (WGS) entry which is preliminary data.</text>
</comment>
<organism evidence="2">
    <name type="scientific">mine drainage metagenome</name>
    <dbReference type="NCBI Taxonomy" id="410659"/>
    <lineage>
        <taxon>unclassified sequences</taxon>
        <taxon>metagenomes</taxon>
        <taxon>ecological metagenomes</taxon>
    </lineage>
</organism>
<keyword evidence="1" id="KW-1133">Transmembrane helix</keyword>
<evidence type="ECO:0000313" key="2">
    <source>
        <dbReference type="EMBL" id="EQD74774.1"/>
    </source>
</evidence>
<gene>
    <name evidence="2" type="ORF">B1B_02478</name>
</gene>
<proteinExistence type="predicted"/>
<reference evidence="2" key="2">
    <citation type="journal article" date="2014" name="ISME J.">
        <title>Microbial stratification in low pH oxic and suboxic macroscopic growths along an acid mine drainage.</title>
        <authorList>
            <person name="Mendez-Garcia C."/>
            <person name="Mesa V."/>
            <person name="Sprenger R.R."/>
            <person name="Richter M."/>
            <person name="Diez M.S."/>
            <person name="Solano J."/>
            <person name="Bargiela R."/>
            <person name="Golyshina O.V."/>
            <person name="Manteca A."/>
            <person name="Ramos J.L."/>
            <person name="Gallego J.R."/>
            <person name="Llorente I."/>
            <person name="Martins Dos Santos V.A."/>
            <person name="Jensen O.N."/>
            <person name="Pelaez A.I."/>
            <person name="Sanchez J."/>
            <person name="Ferrer M."/>
        </authorList>
    </citation>
    <scope>NUCLEOTIDE SEQUENCE</scope>
</reference>
<keyword evidence="1" id="KW-0472">Membrane</keyword>
<reference evidence="2" key="1">
    <citation type="submission" date="2013-08" db="EMBL/GenBank/DDBJ databases">
        <authorList>
            <person name="Mendez C."/>
            <person name="Richter M."/>
            <person name="Ferrer M."/>
            <person name="Sanchez J."/>
        </authorList>
    </citation>
    <scope>NUCLEOTIDE SEQUENCE</scope>
</reference>
<evidence type="ECO:0000256" key="1">
    <source>
        <dbReference type="SAM" id="Phobius"/>
    </source>
</evidence>
<sequence>VHRPDRGIKPHIGRMTETELMTVMIGGMARVAGSVVAAYVGRSGAK</sequence>
<dbReference type="EMBL" id="AUZY01001473">
    <property type="protein sequence ID" value="EQD74774.1"/>
    <property type="molecule type" value="Genomic_DNA"/>
</dbReference>